<sequence length="192" mass="21663">MIAGITQRGKKVVAIVVDAGGYYGMGQFPPIPISRLLRAPQYGYGDVTVWIAEPCHKRRNRALSLTVLSVDSRFTIVKVRVKACVNGRRPDVLAQGTGHVSYRHPKIYCPSFLMVLVPHACAYTKWILPCAEFPGSLIQMVAEKYPLFVPKKQRLCSSTAPDWIASQFIDPIHNEQIALLYVWKASYFIFRH</sequence>
<name>A0A2H3D6Q2_ARMGA</name>
<keyword evidence="2" id="KW-1185">Reference proteome</keyword>
<gene>
    <name evidence="1" type="ORF">ARMGADRAFT_1033475</name>
</gene>
<dbReference type="AlphaFoldDB" id="A0A2H3D6Q2"/>
<organism evidence="1 2">
    <name type="scientific">Armillaria gallica</name>
    <name type="common">Bulbous honey fungus</name>
    <name type="synonym">Armillaria bulbosa</name>
    <dbReference type="NCBI Taxonomy" id="47427"/>
    <lineage>
        <taxon>Eukaryota</taxon>
        <taxon>Fungi</taxon>
        <taxon>Dikarya</taxon>
        <taxon>Basidiomycota</taxon>
        <taxon>Agaricomycotina</taxon>
        <taxon>Agaricomycetes</taxon>
        <taxon>Agaricomycetidae</taxon>
        <taxon>Agaricales</taxon>
        <taxon>Marasmiineae</taxon>
        <taxon>Physalacriaceae</taxon>
        <taxon>Armillaria</taxon>
    </lineage>
</organism>
<protein>
    <submittedName>
        <fullName evidence="1">Uncharacterized protein</fullName>
    </submittedName>
</protein>
<evidence type="ECO:0000313" key="1">
    <source>
        <dbReference type="EMBL" id="PBK89444.1"/>
    </source>
</evidence>
<dbReference type="Proteomes" id="UP000217790">
    <property type="component" value="Unassembled WGS sequence"/>
</dbReference>
<dbReference type="InParanoid" id="A0A2H3D6Q2"/>
<reference evidence="2" key="1">
    <citation type="journal article" date="2017" name="Nat. Ecol. Evol.">
        <title>Genome expansion and lineage-specific genetic innovations in the forest pathogenic fungi Armillaria.</title>
        <authorList>
            <person name="Sipos G."/>
            <person name="Prasanna A.N."/>
            <person name="Walter M.C."/>
            <person name="O'Connor E."/>
            <person name="Balint B."/>
            <person name="Krizsan K."/>
            <person name="Kiss B."/>
            <person name="Hess J."/>
            <person name="Varga T."/>
            <person name="Slot J."/>
            <person name="Riley R."/>
            <person name="Boka B."/>
            <person name="Rigling D."/>
            <person name="Barry K."/>
            <person name="Lee J."/>
            <person name="Mihaltcheva S."/>
            <person name="LaButti K."/>
            <person name="Lipzen A."/>
            <person name="Waldron R."/>
            <person name="Moloney N.M."/>
            <person name="Sperisen C."/>
            <person name="Kredics L."/>
            <person name="Vagvoelgyi C."/>
            <person name="Patrignani A."/>
            <person name="Fitzpatrick D."/>
            <person name="Nagy I."/>
            <person name="Doyle S."/>
            <person name="Anderson J.B."/>
            <person name="Grigoriev I.V."/>
            <person name="Gueldener U."/>
            <person name="Muensterkoetter M."/>
            <person name="Nagy L.G."/>
        </authorList>
    </citation>
    <scope>NUCLEOTIDE SEQUENCE [LARGE SCALE GENOMIC DNA]</scope>
    <source>
        <strain evidence="2">Ar21-2</strain>
    </source>
</reference>
<evidence type="ECO:0000313" key="2">
    <source>
        <dbReference type="Proteomes" id="UP000217790"/>
    </source>
</evidence>
<dbReference type="EMBL" id="KZ293669">
    <property type="protein sequence ID" value="PBK89444.1"/>
    <property type="molecule type" value="Genomic_DNA"/>
</dbReference>
<dbReference type="OrthoDB" id="10484980at2759"/>
<accession>A0A2H3D6Q2</accession>
<proteinExistence type="predicted"/>